<dbReference type="PANTHER" id="PTHR12443">
    <property type="entry name" value="TRANSLOCATION PROTEIN SEC62"/>
    <property type="match status" value="1"/>
</dbReference>
<organism evidence="12 13">
    <name type="scientific">Adineta ricciae</name>
    <name type="common">Rotifer</name>
    <dbReference type="NCBI Taxonomy" id="249248"/>
    <lineage>
        <taxon>Eukaryota</taxon>
        <taxon>Metazoa</taxon>
        <taxon>Spiralia</taxon>
        <taxon>Gnathifera</taxon>
        <taxon>Rotifera</taxon>
        <taxon>Eurotatoria</taxon>
        <taxon>Bdelloidea</taxon>
        <taxon>Adinetida</taxon>
        <taxon>Adinetidae</taxon>
        <taxon>Adineta</taxon>
    </lineage>
</organism>
<evidence type="ECO:0000256" key="11">
    <source>
        <dbReference type="SAM" id="MobiDB-lite"/>
    </source>
</evidence>
<evidence type="ECO:0000256" key="7">
    <source>
        <dbReference type="ARBA" id="ARBA00022927"/>
    </source>
</evidence>
<dbReference type="AlphaFoldDB" id="A0A816HJU5"/>
<evidence type="ECO:0000256" key="5">
    <source>
        <dbReference type="ARBA" id="ARBA00022692"/>
    </source>
</evidence>
<dbReference type="GO" id="GO:0031204">
    <property type="term" value="P:post-translational protein targeting to membrane, translocation"/>
    <property type="evidence" value="ECO:0007669"/>
    <property type="project" value="TreeGrafter"/>
</dbReference>
<evidence type="ECO:0000256" key="8">
    <source>
        <dbReference type="ARBA" id="ARBA00022989"/>
    </source>
</evidence>
<feature type="region of interest" description="Disordered" evidence="11">
    <location>
        <begin position="1"/>
        <end position="21"/>
    </location>
</feature>
<keyword evidence="5" id="KW-0812">Transmembrane</keyword>
<gene>
    <name evidence="12" type="ORF">XAT740_LOCUS62979</name>
</gene>
<sequence>MSDNRKKSRRRRSTDEVPELTPIEKSIAKHLRFQCPTKKGMLMGMQVVYFNGTKAVECLTESKWSSISTKALAGESTKD</sequence>
<evidence type="ECO:0000256" key="2">
    <source>
        <dbReference type="ARBA" id="ARBA00010604"/>
    </source>
</evidence>
<evidence type="ECO:0000313" key="13">
    <source>
        <dbReference type="Proteomes" id="UP000663828"/>
    </source>
</evidence>
<name>A0A816HJU5_ADIRI</name>
<evidence type="ECO:0000256" key="4">
    <source>
        <dbReference type="ARBA" id="ARBA00022448"/>
    </source>
</evidence>
<dbReference type="GO" id="GO:0005789">
    <property type="term" value="C:endoplasmic reticulum membrane"/>
    <property type="evidence" value="ECO:0007669"/>
    <property type="project" value="UniProtKB-SubCell"/>
</dbReference>
<keyword evidence="9" id="KW-0811">Translocation</keyword>
<proteinExistence type="inferred from homology"/>
<evidence type="ECO:0000256" key="9">
    <source>
        <dbReference type="ARBA" id="ARBA00023010"/>
    </source>
</evidence>
<comment type="subcellular location">
    <subcellularLocation>
        <location evidence="1">Endoplasmic reticulum membrane</location>
        <topology evidence="1">Multi-pass membrane protein</topology>
    </subcellularLocation>
</comment>
<comment type="caution">
    <text evidence="12">The sequence shown here is derived from an EMBL/GenBank/DDBJ whole genome shotgun (WGS) entry which is preliminary data.</text>
</comment>
<feature type="compositionally biased region" description="Basic residues" evidence="11">
    <location>
        <begin position="1"/>
        <end position="12"/>
    </location>
</feature>
<dbReference type="InterPro" id="IPR004728">
    <property type="entry name" value="Sec62"/>
</dbReference>
<keyword evidence="4" id="KW-0813">Transport</keyword>
<evidence type="ECO:0000313" key="12">
    <source>
        <dbReference type="EMBL" id="CAF1688722.1"/>
    </source>
</evidence>
<evidence type="ECO:0000256" key="1">
    <source>
        <dbReference type="ARBA" id="ARBA00004477"/>
    </source>
</evidence>
<dbReference type="PANTHER" id="PTHR12443:SF9">
    <property type="entry name" value="TRANSLOCATION PROTEIN SEC62"/>
    <property type="match status" value="1"/>
</dbReference>
<dbReference type="EMBL" id="CAJNOR010018570">
    <property type="protein sequence ID" value="CAF1688722.1"/>
    <property type="molecule type" value="Genomic_DNA"/>
</dbReference>
<dbReference type="Proteomes" id="UP000663828">
    <property type="component" value="Unassembled WGS sequence"/>
</dbReference>
<evidence type="ECO:0000256" key="3">
    <source>
        <dbReference type="ARBA" id="ARBA00021257"/>
    </source>
</evidence>
<protein>
    <recommendedName>
        <fullName evidence="3">Translocation protein SEC62</fullName>
    </recommendedName>
</protein>
<reference evidence="12" key="1">
    <citation type="submission" date="2021-02" db="EMBL/GenBank/DDBJ databases">
        <authorList>
            <person name="Nowell W R."/>
        </authorList>
    </citation>
    <scope>NUCLEOTIDE SEQUENCE</scope>
</reference>
<keyword evidence="10" id="KW-0472">Membrane</keyword>
<feature type="non-terminal residue" evidence="12">
    <location>
        <position position="79"/>
    </location>
</feature>
<comment type="similarity">
    <text evidence="2">Belongs to the SEC62 family.</text>
</comment>
<keyword evidence="7" id="KW-0653">Protein transport</keyword>
<keyword evidence="8" id="KW-1133">Transmembrane helix</keyword>
<evidence type="ECO:0000256" key="10">
    <source>
        <dbReference type="ARBA" id="ARBA00023136"/>
    </source>
</evidence>
<keyword evidence="6" id="KW-0256">Endoplasmic reticulum</keyword>
<evidence type="ECO:0000256" key="6">
    <source>
        <dbReference type="ARBA" id="ARBA00022824"/>
    </source>
</evidence>
<accession>A0A816HJU5</accession>
<keyword evidence="13" id="KW-1185">Reference proteome</keyword>